<dbReference type="EMBL" id="UGNX01000001">
    <property type="protein sequence ID" value="STX35950.1"/>
    <property type="molecule type" value="Genomic_DNA"/>
</dbReference>
<dbReference type="Gene3D" id="3.30.470.20">
    <property type="entry name" value="ATP-grasp fold, B domain"/>
    <property type="match status" value="1"/>
</dbReference>
<evidence type="ECO:0000313" key="4">
    <source>
        <dbReference type="EMBL" id="STX35950.1"/>
    </source>
</evidence>
<dbReference type="Pfam" id="PF02655">
    <property type="entry name" value="ATP-grasp_3"/>
    <property type="match status" value="1"/>
</dbReference>
<dbReference type="AlphaFoldDB" id="A0A378ILY2"/>
<keyword evidence="5" id="KW-1185">Reference proteome</keyword>
<evidence type="ECO:0000313" key="6">
    <source>
        <dbReference type="Proteomes" id="UP000255316"/>
    </source>
</evidence>
<proteinExistence type="predicted"/>
<dbReference type="Gene3D" id="3.40.50.20">
    <property type="match status" value="1"/>
</dbReference>
<organism evidence="4 6">
    <name type="scientific">Legionella cincinnatiensis</name>
    <dbReference type="NCBI Taxonomy" id="28085"/>
    <lineage>
        <taxon>Bacteria</taxon>
        <taxon>Pseudomonadati</taxon>
        <taxon>Pseudomonadota</taxon>
        <taxon>Gammaproteobacteria</taxon>
        <taxon>Legionellales</taxon>
        <taxon>Legionellaceae</taxon>
        <taxon>Legionella</taxon>
    </lineage>
</organism>
<sequence length="373" mass="43201">MRVLVTGARAPASMDIIRTLIREGHEVYSADSMNFPLGRFVTGIKKHLTFPKPNRGLDAFLKTLKSLLIEYQIDWLIPTCEEIFFISQGHEELSKHAQLFCEPFHRLNPLHNKYDFNQLALQYGLNAPESWLLRTEEDKKHIPSNTNIVLKPIFSRFGEHVILKPNQQVIDALVLDVPYLAQRFITGKEYCAYAIAHEGKVLIHSCYHPKYTAGPAAGIYFEPADPEPIQQFIEIFCKQYQFSGQIAFDFILDENKAFVLECNPRTTSGFHLVAPYLNWLQIWDRKKQNYQVTEQALMLGLGMMMHGLPYLREDPKRFIADYRAAKDILNDPAYPWLELKSMMTLFNIVFRMVKERKSFHGASTDDIEFNGYL</sequence>
<dbReference type="InterPro" id="IPR003806">
    <property type="entry name" value="ATP-grasp_PylC-type"/>
</dbReference>
<dbReference type="OrthoDB" id="40611at2"/>
<evidence type="ECO:0000313" key="5">
    <source>
        <dbReference type="Proteomes" id="UP000054854"/>
    </source>
</evidence>
<evidence type="ECO:0000256" key="1">
    <source>
        <dbReference type="PROSITE-ProRule" id="PRU00409"/>
    </source>
</evidence>
<dbReference type="InterPro" id="IPR011761">
    <property type="entry name" value="ATP-grasp"/>
</dbReference>
<keyword evidence="1" id="KW-0547">Nucleotide-binding</keyword>
<feature type="domain" description="ATP-grasp" evidence="2">
    <location>
        <begin position="117"/>
        <end position="301"/>
    </location>
</feature>
<reference evidence="3 5" key="1">
    <citation type="submission" date="2015-11" db="EMBL/GenBank/DDBJ databases">
        <title>Genomic analysis of 38 Legionella species identifies large and diverse effector repertoires.</title>
        <authorList>
            <person name="Burstein D."/>
            <person name="Amaro F."/>
            <person name="Zusman T."/>
            <person name="Lifshitz Z."/>
            <person name="Cohen O."/>
            <person name="Gilbert J.A."/>
            <person name="Pupko T."/>
            <person name="Shuman H.A."/>
            <person name="Segal G."/>
        </authorList>
    </citation>
    <scope>NUCLEOTIDE SEQUENCE [LARGE SCALE GENOMIC DNA]</scope>
    <source>
        <strain evidence="3 5">CDC#72-OH-14</strain>
    </source>
</reference>
<accession>A0A378ILY2</accession>
<dbReference type="EMBL" id="LNXX01000014">
    <property type="protein sequence ID" value="KTC88561.1"/>
    <property type="molecule type" value="Genomic_DNA"/>
</dbReference>
<dbReference type="STRING" id="28085.Lcin_1438"/>
<gene>
    <name evidence="3" type="ORF">Lcin_1438</name>
    <name evidence="4" type="ORF">NCTC12438_02579</name>
</gene>
<dbReference type="PROSITE" id="PS50975">
    <property type="entry name" value="ATP_GRASP"/>
    <property type="match status" value="1"/>
</dbReference>
<dbReference type="Proteomes" id="UP000255316">
    <property type="component" value="Unassembled WGS sequence"/>
</dbReference>
<dbReference type="SUPFAM" id="SSF56059">
    <property type="entry name" value="Glutathione synthetase ATP-binding domain-like"/>
    <property type="match status" value="1"/>
</dbReference>
<dbReference type="RefSeq" id="WP_058464632.1">
    <property type="nucleotide sequence ID" value="NZ_CAAAHQ010000004.1"/>
</dbReference>
<evidence type="ECO:0000259" key="2">
    <source>
        <dbReference type="PROSITE" id="PS50975"/>
    </source>
</evidence>
<keyword evidence="1" id="KW-0067">ATP-binding</keyword>
<protein>
    <submittedName>
        <fullName evidence="4">Predicted ATP-grasp enzyme</fullName>
    </submittedName>
</protein>
<dbReference type="Proteomes" id="UP000054854">
    <property type="component" value="Unassembled WGS sequence"/>
</dbReference>
<dbReference type="GO" id="GO:0046872">
    <property type="term" value="F:metal ion binding"/>
    <property type="evidence" value="ECO:0007669"/>
    <property type="project" value="InterPro"/>
</dbReference>
<reference evidence="4 6" key="2">
    <citation type="submission" date="2018-06" db="EMBL/GenBank/DDBJ databases">
        <authorList>
            <consortium name="Pathogen Informatics"/>
            <person name="Doyle S."/>
        </authorList>
    </citation>
    <scope>NUCLEOTIDE SEQUENCE [LARGE SCALE GENOMIC DNA]</scope>
    <source>
        <strain evidence="4 6">NCTC12438</strain>
    </source>
</reference>
<name>A0A378ILY2_9GAMM</name>
<evidence type="ECO:0000313" key="3">
    <source>
        <dbReference type="EMBL" id="KTC88561.1"/>
    </source>
</evidence>
<dbReference type="GO" id="GO:0005524">
    <property type="term" value="F:ATP binding"/>
    <property type="evidence" value="ECO:0007669"/>
    <property type="project" value="UniProtKB-UniRule"/>
</dbReference>